<name>A0ABU4TFD3_9PSEU</name>
<evidence type="ECO:0000313" key="2">
    <source>
        <dbReference type="Proteomes" id="UP001285521"/>
    </source>
</evidence>
<dbReference type="EMBL" id="JAXAVW010000051">
    <property type="protein sequence ID" value="MDX8036919.1"/>
    <property type="molecule type" value="Genomic_DNA"/>
</dbReference>
<protein>
    <submittedName>
        <fullName evidence="1">Uncharacterized protein</fullName>
    </submittedName>
</protein>
<reference evidence="1 2" key="2">
    <citation type="submission" date="2023-11" db="EMBL/GenBank/DDBJ databases">
        <authorList>
            <person name="Lara A.C."/>
            <person name="Chronakova A."/>
        </authorList>
    </citation>
    <scope>NUCLEOTIDE SEQUENCE [LARGE SCALE GENOMIC DNA]</scope>
    <source>
        <strain evidence="1 2">BCCO 10_0856</strain>
    </source>
</reference>
<dbReference type="RefSeq" id="WP_319971915.1">
    <property type="nucleotide sequence ID" value="NZ_JAXAVW010000051.1"/>
</dbReference>
<accession>A0ABU4TFD3</accession>
<keyword evidence="2" id="KW-1185">Reference proteome</keyword>
<proteinExistence type="predicted"/>
<comment type="caution">
    <text evidence="1">The sequence shown here is derived from an EMBL/GenBank/DDBJ whole genome shotgun (WGS) entry which is preliminary data.</text>
</comment>
<gene>
    <name evidence="1" type="ORF">SK803_42555</name>
</gene>
<reference evidence="1 2" key="1">
    <citation type="submission" date="2023-11" db="EMBL/GenBank/DDBJ databases">
        <title>Lentzea sokolovensis, sp. nov., Lentzea kristufkii, sp. nov., and Lentzea miocenensis, sp. nov., rare actinobacteria from Sokolov Coal Basin, Miocene lacustrine sediment, Czech Republic.</title>
        <authorList>
            <person name="Lara A."/>
            <person name="Kotroba L."/>
            <person name="Nouioui I."/>
            <person name="Neumann-Schaal M."/>
            <person name="Mast Y."/>
            <person name="Chronakova A."/>
        </authorList>
    </citation>
    <scope>NUCLEOTIDE SEQUENCE [LARGE SCALE GENOMIC DNA]</scope>
    <source>
        <strain evidence="1 2">BCCO 10_0856</strain>
    </source>
</reference>
<evidence type="ECO:0000313" key="1">
    <source>
        <dbReference type="EMBL" id="MDX8036919.1"/>
    </source>
</evidence>
<organism evidence="1 2">
    <name type="scientific">Lentzea miocenica</name>
    <dbReference type="NCBI Taxonomy" id="3095431"/>
    <lineage>
        <taxon>Bacteria</taxon>
        <taxon>Bacillati</taxon>
        <taxon>Actinomycetota</taxon>
        <taxon>Actinomycetes</taxon>
        <taxon>Pseudonocardiales</taxon>
        <taxon>Pseudonocardiaceae</taxon>
        <taxon>Lentzea</taxon>
    </lineage>
</organism>
<dbReference type="Proteomes" id="UP001285521">
    <property type="component" value="Unassembled WGS sequence"/>
</dbReference>
<sequence length="82" mass="8497">MIELTVPQVAGVLPEPHRLVKLADTVVRVRGEVALAEQRKETMTALASTLVAGGQAATVTARESGGIEWTISIGGSAEPTTT</sequence>